<proteinExistence type="inferred from homology"/>
<geneLocation type="mitochondrion" evidence="10"/>
<gene>
    <name evidence="10" type="primary">ND1</name>
</gene>
<keyword evidence="8" id="KW-0830">Ubiquinone</keyword>
<feature type="transmembrane region" description="Helical" evidence="9">
    <location>
        <begin position="6"/>
        <end position="31"/>
    </location>
</feature>
<comment type="catalytic activity">
    <reaction evidence="8">
        <text>a ubiquinone + NADH + 5 H(+)(in) = a ubiquinol + NAD(+) + 4 H(+)(out)</text>
        <dbReference type="Rhea" id="RHEA:29091"/>
        <dbReference type="Rhea" id="RHEA-COMP:9565"/>
        <dbReference type="Rhea" id="RHEA-COMP:9566"/>
        <dbReference type="ChEBI" id="CHEBI:15378"/>
        <dbReference type="ChEBI" id="CHEBI:16389"/>
        <dbReference type="ChEBI" id="CHEBI:17976"/>
        <dbReference type="ChEBI" id="CHEBI:57540"/>
        <dbReference type="ChEBI" id="CHEBI:57945"/>
        <dbReference type="EC" id="7.1.1.2"/>
    </reaction>
</comment>
<sequence>MTKLFLAGIYFISIILPFVCVLVSVAFYTLLERKVLGYIMIRKGPNKVGYAGIMQPFSDAGKLFNKEYVKPGFANLVPFLLCPGIILVTSMLLWLLYPYDYTSVMLTCGLMQFLVTSGMHVYGVMVAGWSSNSKYSLLGAVRGVAQSISYEVPMTFVILIVAYSLSSLWIQEVKGMQEGIFSMACMGLLSSGVWITCMLAETNRAPFDFVEGESELVSGFNVEYSSGGFAMIFMAEYGAMLFNSVFFVTLFLGGGELLMSVSTMIWVLFFIWIRGTVPRIRYDQLMGLCWKVLLSVMLSMSGLILIISFSF</sequence>
<dbReference type="GO" id="GO:0008137">
    <property type="term" value="F:NADH dehydrogenase (ubiquinone) activity"/>
    <property type="evidence" value="ECO:0007669"/>
    <property type="project" value="UniProtKB-EC"/>
</dbReference>
<feature type="transmembrane region" description="Helical" evidence="9">
    <location>
        <begin position="257"/>
        <end position="276"/>
    </location>
</feature>
<dbReference type="Pfam" id="PF00146">
    <property type="entry name" value="NADHdh"/>
    <property type="match status" value="1"/>
</dbReference>
<evidence type="ECO:0000256" key="5">
    <source>
        <dbReference type="ARBA" id="ARBA00022989"/>
    </source>
</evidence>
<keyword evidence="4 7" id="KW-0812">Transmembrane</keyword>
<feature type="transmembrane region" description="Helical" evidence="9">
    <location>
        <begin position="148"/>
        <end position="168"/>
    </location>
</feature>
<keyword evidence="7" id="KW-0520">NAD</keyword>
<evidence type="ECO:0000256" key="8">
    <source>
        <dbReference type="RuleBase" id="RU000473"/>
    </source>
</evidence>
<name>A0A2I6RMC8_PERCI</name>
<feature type="transmembrane region" description="Helical" evidence="9">
    <location>
        <begin position="103"/>
        <end position="127"/>
    </location>
</feature>
<evidence type="ECO:0000256" key="4">
    <source>
        <dbReference type="ARBA" id="ARBA00022692"/>
    </source>
</evidence>
<keyword evidence="6 9" id="KW-0472">Membrane</keyword>
<keyword evidence="8 10" id="KW-0496">Mitochondrion</keyword>
<evidence type="ECO:0000256" key="9">
    <source>
        <dbReference type="SAM" id="Phobius"/>
    </source>
</evidence>
<evidence type="ECO:0000256" key="7">
    <source>
        <dbReference type="RuleBase" id="RU000471"/>
    </source>
</evidence>
<dbReference type="GO" id="GO:0003954">
    <property type="term" value="F:NADH dehydrogenase activity"/>
    <property type="evidence" value="ECO:0007669"/>
    <property type="project" value="TreeGrafter"/>
</dbReference>
<dbReference type="PROSITE" id="PS00668">
    <property type="entry name" value="COMPLEX1_ND1_2"/>
    <property type="match status" value="1"/>
</dbReference>
<comment type="similarity">
    <text evidence="2 7">Belongs to the complex I subunit 1 family.</text>
</comment>
<evidence type="ECO:0000313" key="10">
    <source>
        <dbReference type="EMBL" id="AUN88094.1"/>
    </source>
</evidence>
<dbReference type="GO" id="GO:0005743">
    <property type="term" value="C:mitochondrial inner membrane"/>
    <property type="evidence" value="ECO:0007669"/>
    <property type="project" value="UniProtKB-SubCell"/>
</dbReference>
<dbReference type="InterPro" id="IPR001694">
    <property type="entry name" value="NADH_UbQ_OxRdtase_su1/FPO"/>
</dbReference>
<dbReference type="InterPro" id="IPR018086">
    <property type="entry name" value="NADH_UbQ_OxRdtase_su1_CS"/>
</dbReference>
<dbReference type="EMBL" id="MG766134">
    <property type="protein sequence ID" value="AUN88094.1"/>
    <property type="molecule type" value="Genomic_DNA"/>
</dbReference>
<dbReference type="HAMAP" id="MF_01350">
    <property type="entry name" value="NDH1_NuoH"/>
    <property type="match status" value="1"/>
</dbReference>
<keyword evidence="5 9" id="KW-1133">Transmembrane helix</keyword>
<dbReference type="RefSeq" id="YP_010043365.1">
    <property type="nucleotide sequence ID" value="NC_054242.1"/>
</dbReference>
<protein>
    <recommendedName>
        <fullName evidence="3 8">NADH-ubiquinone oxidoreductase chain 1</fullName>
        <ecNumber evidence="8">7.1.1.2</ecNumber>
    </recommendedName>
</protein>
<evidence type="ECO:0000256" key="2">
    <source>
        <dbReference type="ARBA" id="ARBA00010535"/>
    </source>
</evidence>
<evidence type="ECO:0000256" key="1">
    <source>
        <dbReference type="ARBA" id="ARBA00004141"/>
    </source>
</evidence>
<dbReference type="PANTHER" id="PTHR11432">
    <property type="entry name" value="NADH DEHYDROGENASE SUBUNIT 1"/>
    <property type="match status" value="1"/>
</dbReference>
<dbReference type="CTD" id="4535"/>
<reference evidence="10" key="2">
    <citation type="submission" date="2018-01" db="EMBL/GenBank/DDBJ databases">
        <authorList>
            <person name="Gaut B.S."/>
            <person name="Morton B.R."/>
            <person name="Clegg M.T."/>
            <person name="Duvall M.R."/>
        </authorList>
    </citation>
    <scope>NUCLEOTIDE SEQUENCE</scope>
</reference>
<organism evidence="10">
    <name type="scientific">Perna canaliculus</name>
    <name type="common">Green-lipped mussel</name>
    <dbReference type="NCBI Taxonomy" id="38949"/>
    <lineage>
        <taxon>Eukaryota</taxon>
        <taxon>Metazoa</taxon>
        <taxon>Spiralia</taxon>
        <taxon>Lophotrochozoa</taxon>
        <taxon>Mollusca</taxon>
        <taxon>Bivalvia</taxon>
        <taxon>Autobranchia</taxon>
        <taxon>Pteriomorphia</taxon>
        <taxon>Mytilida</taxon>
        <taxon>Mytiloidea</taxon>
        <taxon>Mytilidae</taxon>
        <taxon>Mytilinae</taxon>
        <taxon>Perna</taxon>
    </lineage>
</organism>
<feature type="transmembrane region" description="Helical" evidence="9">
    <location>
        <begin position="72"/>
        <end position="97"/>
    </location>
</feature>
<dbReference type="GO" id="GO:0009060">
    <property type="term" value="P:aerobic respiration"/>
    <property type="evidence" value="ECO:0007669"/>
    <property type="project" value="TreeGrafter"/>
</dbReference>
<dbReference type="EMBL" id="MK775558">
    <property type="protein sequence ID" value="QPD06660.1"/>
    <property type="molecule type" value="Genomic_DNA"/>
</dbReference>
<dbReference type="EMBL" id="MK775557">
    <property type="protein sequence ID" value="QPD06647.1"/>
    <property type="molecule type" value="Genomic_DNA"/>
</dbReference>
<dbReference type="GeneID" id="63651051"/>
<dbReference type="PANTHER" id="PTHR11432:SF3">
    <property type="entry name" value="NADH-UBIQUINONE OXIDOREDUCTASE CHAIN 1"/>
    <property type="match status" value="1"/>
</dbReference>
<dbReference type="AlphaFoldDB" id="A0A2I6RMC8"/>
<reference evidence="11" key="3">
    <citation type="submission" date="2019-04" db="EMBL/GenBank/DDBJ databases">
        <title>No evidence of doubly uniparental inheritance in the Greenshell mussel Perna canaliculus from the complete mitochondrial sequence.</title>
        <authorList>
            <person name="Guo Z."/>
            <person name="Hou X."/>
        </authorList>
    </citation>
    <scope>NUCLEOTIDE SEQUENCE</scope>
    <source>
        <tissue evidence="12">Gonad</tissue>
    </source>
</reference>
<feature type="transmembrane region" description="Helical" evidence="9">
    <location>
        <begin position="180"/>
        <end position="200"/>
    </location>
</feature>
<feature type="transmembrane region" description="Helical" evidence="9">
    <location>
        <begin position="229"/>
        <end position="251"/>
    </location>
</feature>
<dbReference type="EC" id="7.1.1.2" evidence="8"/>
<accession>A0A2I6RMC8</accession>
<feature type="transmembrane region" description="Helical" evidence="9">
    <location>
        <begin position="288"/>
        <end position="309"/>
    </location>
</feature>
<evidence type="ECO:0000313" key="12">
    <source>
        <dbReference type="EMBL" id="QPD06660.1"/>
    </source>
</evidence>
<comment type="subcellular location">
    <subcellularLocation>
        <location evidence="1">Membrane</location>
        <topology evidence="1">Multi-pass membrane protein</topology>
    </subcellularLocation>
    <subcellularLocation>
        <location evidence="7">Mitochondrion inner membrane</location>
        <topology evidence="7">Multi-pass membrane protein</topology>
    </subcellularLocation>
</comment>
<evidence type="ECO:0000256" key="3">
    <source>
        <dbReference type="ARBA" id="ARBA00021009"/>
    </source>
</evidence>
<evidence type="ECO:0000313" key="11">
    <source>
        <dbReference type="EMBL" id="QPD06647.1"/>
    </source>
</evidence>
<evidence type="ECO:0000256" key="6">
    <source>
        <dbReference type="ARBA" id="ARBA00023136"/>
    </source>
</evidence>
<reference evidence="10" key="1">
    <citation type="journal article" date="2018" name="Mitochondrial DNA Part B Resour">
        <title>Complete mitochondrial genome of the green-lipped mussel, Perna canaliculus (Mollusca: Mytiloidea), from long nanopore sequencing reads.</title>
        <authorList>
            <person name="Ranjard L."/>
            <person name="Wong T.K.F."/>
            <person name="Kuelheim C."/>
            <person name="Rodrigo A.G."/>
            <person name="Ragg N.L.C."/>
            <person name="Patel S."/>
            <person name="Dunphy B.J."/>
        </authorList>
    </citation>
    <scope>NUCLEOTIDE SEQUENCE</scope>
</reference>